<dbReference type="EMBL" id="CP010836">
    <property type="protein sequence ID" value="AJP74645.1"/>
    <property type="molecule type" value="Genomic_DNA"/>
</dbReference>
<evidence type="ECO:0000256" key="3">
    <source>
        <dbReference type="PROSITE-ProRule" id="PRU00169"/>
    </source>
</evidence>
<keyword evidence="1 3" id="KW-0597">Phosphoprotein</keyword>
<evidence type="ECO:0000313" key="6">
    <source>
        <dbReference type="EMBL" id="AJP74645.1"/>
    </source>
</evidence>
<dbReference type="InterPro" id="IPR016032">
    <property type="entry name" value="Sig_transdc_resp-reg_C-effctor"/>
</dbReference>
<evidence type="ECO:0000259" key="5">
    <source>
        <dbReference type="PROSITE" id="PS50110"/>
    </source>
</evidence>
<dbReference type="CDD" id="cd17535">
    <property type="entry name" value="REC_NarL-like"/>
    <property type="match status" value="1"/>
</dbReference>
<evidence type="ECO:0000256" key="1">
    <source>
        <dbReference type="ARBA" id="ARBA00022553"/>
    </source>
</evidence>
<organism evidence="6 7">
    <name type="scientific">Sphingomonas hengshuiensis</name>
    <dbReference type="NCBI Taxonomy" id="1609977"/>
    <lineage>
        <taxon>Bacteria</taxon>
        <taxon>Pseudomonadati</taxon>
        <taxon>Pseudomonadota</taxon>
        <taxon>Alphaproteobacteria</taxon>
        <taxon>Sphingomonadales</taxon>
        <taxon>Sphingomonadaceae</taxon>
        <taxon>Sphingomonas</taxon>
    </lineage>
</organism>
<dbReference type="GO" id="GO:0000160">
    <property type="term" value="P:phosphorelay signal transduction system"/>
    <property type="evidence" value="ECO:0007669"/>
    <property type="project" value="InterPro"/>
</dbReference>
<protein>
    <submittedName>
        <fullName evidence="6">LuxR family transcriptional regulator</fullName>
    </submittedName>
</protein>
<dbReference type="Pfam" id="PF00072">
    <property type="entry name" value="Response_reg"/>
    <property type="match status" value="1"/>
</dbReference>
<dbReference type="PROSITE" id="PS00622">
    <property type="entry name" value="HTH_LUXR_1"/>
    <property type="match status" value="1"/>
</dbReference>
<accession>A0A7U5BG42</accession>
<dbReference type="SUPFAM" id="SSF46894">
    <property type="entry name" value="C-terminal effector domain of the bipartite response regulators"/>
    <property type="match status" value="1"/>
</dbReference>
<feature type="domain" description="HTH luxR-type" evidence="4">
    <location>
        <begin position="135"/>
        <end position="199"/>
    </location>
</feature>
<dbReference type="Gene3D" id="3.40.50.2300">
    <property type="match status" value="1"/>
</dbReference>
<dbReference type="SMART" id="SM00421">
    <property type="entry name" value="HTH_LUXR"/>
    <property type="match status" value="1"/>
</dbReference>
<dbReference type="InterPro" id="IPR011006">
    <property type="entry name" value="CheY-like_superfamily"/>
</dbReference>
<dbReference type="PRINTS" id="PR00038">
    <property type="entry name" value="HTHLUXR"/>
</dbReference>
<dbReference type="PANTHER" id="PTHR43214">
    <property type="entry name" value="TWO-COMPONENT RESPONSE REGULATOR"/>
    <property type="match status" value="1"/>
</dbReference>
<dbReference type="InterPro" id="IPR039420">
    <property type="entry name" value="WalR-like"/>
</dbReference>
<proteinExistence type="predicted"/>
<name>A0A7U5BG42_9SPHN</name>
<dbReference type="PANTHER" id="PTHR43214:SF43">
    <property type="entry name" value="TWO-COMPONENT RESPONSE REGULATOR"/>
    <property type="match status" value="1"/>
</dbReference>
<dbReference type="SUPFAM" id="SSF52172">
    <property type="entry name" value="CheY-like"/>
    <property type="match status" value="1"/>
</dbReference>
<gene>
    <name evidence="6" type="ORF">TS85_18660</name>
</gene>
<dbReference type="SMART" id="SM00448">
    <property type="entry name" value="REC"/>
    <property type="match status" value="1"/>
</dbReference>
<reference evidence="6 7" key="2">
    <citation type="submission" date="2015-02" db="EMBL/GenBank/DDBJ databases">
        <title>The complete genome of Sphingomonas hengshuiensis sp. WHSC-8 isolated from soil of Hengshui Lake.</title>
        <authorList>
            <person name="Wei S."/>
            <person name="Guo J."/>
            <person name="Su C."/>
            <person name="Wu R."/>
            <person name="Zhang Z."/>
            <person name="Liang K."/>
            <person name="Li H."/>
            <person name="Wang T."/>
            <person name="Liu H."/>
            <person name="Zhang C."/>
            <person name="Li Z."/>
            <person name="Wang Q."/>
            <person name="Meng J."/>
        </authorList>
    </citation>
    <scope>NUCLEOTIDE SEQUENCE [LARGE SCALE GENOMIC DNA]</scope>
    <source>
        <strain evidence="6 7">WHSC-8</strain>
    </source>
</reference>
<feature type="domain" description="Response regulatory" evidence="5">
    <location>
        <begin position="2"/>
        <end position="118"/>
    </location>
</feature>
<dbReference type="InterPro" id="IPR058245">
    <property type="entry name" value="NreC/VraR/RcsB-like_REC"/>
</dbReference>
<keyword evidence="7" id="KW-1185">Reference proteome</keyword>
<reference evidence="6 7" key="1">
    <citation type="journal article" date="2015" name="Int. J. Syst. Evol. Microbiol.">
        <title>Sphingomonas hengshuiensis sp. nov., isolated from lake wetland.</title>
        <authorList>
            <person name="Wei S."/>
            <person name="Wang T."/>
            <person name="Liu H."/>
            <person name="Zhang C."/>
            <person name="Guo J."/>
            <person name="Wang Q."/>
            <person name="Liang K."/>
            <person name="Zhang Z."/>
        </authorList>
    </citation>
    <scope>NUCLEOTIDE SEQUENCE [LARGE SCALE GENOMIC DNA]</scope>
    <source>
        <strain evidence="6 7">WHSC-8</strain>
    </source>
</reference>
<dbReference type="AlphaFoldDB" id="A0A7U5BG42"/>
<dbReference type="GO" id="GO:0006355">
    <property type="term" value="P:regulation of DNA-templated transcription"/>
    <property type="evidence" value="ECO:0007669"/>
    <property type="project" value="InterPro"/>
</dbReference>
<dbReference type="KEGG" id="sphi:TS85_18660"/>
<feature type="modified residue" description="4-aspartylphosphate" evidence="3">
    <location>
        <position position="53"/>
    </location>
</feature>
<evidence type="ECO:0000256" key="2">
    <source>
        <dbReference type="ARBA" id="ARBA00023125"/>
    </source>
</evidence>
<dbReference type="GO" id="GO:0003677">
    <property type="term" value="F:DNA binding"/>
    <property type="evidence" value="ECO:0007669"/>
    <property type="project" value="UniProtKB-KW"/>
</dbReference>
<dbReference type="Pfam" id="PF00196">
    <property type="entry name" value="GerE"/>
    <property type="match status" value="1"/>
</dbReference>
<sequence>MRILIADDHPMLREGVSAVIEMQPDMAIVGEARDGEEAIERFEALRPDVTLMDLRMPGTSGVTAIEAIRKSHPEARIIVLTTFTGDAQALHALRAGAAGYLLKSSLRRDLLDAIRSVHSGRRHLQPEIAADIAFHAIDDPLSPREIEILQLIANGNANKEIGRTLQLSEDTIKSHIKNIFAKLYVSDRTHAVTVAARRGIIDL</sequence>
<dbReference type="InterPro" id="IPR001789">
    <property type="entry name" value="Sig_transdc_resp-reg_receiver"/>
</dbReference>
<evidence type="ECO:0000259" key="4">
    <source>
        <dbReference type="PROSITE" id="PS50043"/>
    </source>
</evidence>
<dbReference type="Proteomes" id="UP000032300">
    <property type="component" value="Chromosome"/>
</dbReference>
<keyword evidence="2" id="KW-0238">DNA-binding</keyword>
<dbReference type="InterPro" id="IPR000792">
    <property type="entry name" value="Tscrpt_reg_LuxR_C"/>
</dbReference>
<dbReference type="PROSITE" id="PS50110">
    <property type="entry name" value="RESPONSE_REGULATORY"/>
    <property type="match status" value="1"/>
</dbReference>
<evidence type="ECO:0000313" key="7">
    <source>
        <dbReference type="Proteomes" id="UP000032300"/>
    </source>
</evidence>
<dbReference type="PROSITE" id="PS50043">
    <property type="entry name" value="HTH_LUXR_2"/>
    <property type="match status" value="1"/>
</dbReference>
<dbReference type="CDD" id="cd06170">
    <property type="entry name" value="LuxR_C_like"/>
    <property type="match status" value="1"/>
</dbReference>